<feature type="compositionally biased region" description="Pro residues" evidence="1">
    <location>
        <begin position="167"/>
        <end position="176"/>
    </location>
</feature>
<sequence>MPDALPSASGDELAAELDVHMSALERILEAQLEACCRWRSAADRPEPAASAAAVSWRSTAADGRQRSQHPDPDLSQRHAAAAHQEADNAIQHSCGASTTGVRSAAGGAAGSTTAMASSMESSRRPPAPIRAGGSSDTAPSPGRITQQAAHSAEPAMTEDAGSSVHAQPPPPPPPQVLAPLGALPPGVPPLLQPHPCGPPLLQPPRPSYRLPPGYSLPCLGRLQSMGLVGSGSGAWQGLGLGGSEAAAAAAAAVADLHSQASLPIPPELPEPVPPAVAGEKAELPEPGGEEEARAPLAGPRAPSAVMTDASGGAAAAAAAAEATSQMTQRATWLPARSVFAAAFPATQEVGGGGGCGGSNRNGGGGGGLLGGLLASLSLGRRTLSLRRAGSNGVRASASAPSADDAAAGTARPPLLLLSPPQLQLQELLPAADSLPLLLPPEPLAQLLSPEDAALMCADMADLEACGLVGWDTAEDLEFAALERLSRAMVARRGGGDAASPSAAAQPPLQPLLCGGVLLPVAEAAQPAQAAAAAAETPGAQLAHPSPSAAASSAAAPAAHPPVVVVSARRSRHVSEPGGSSAGISGGGGGGGGVTSRRRGGAPRTPPRASLAGAVSPEPSCVHGGQPSSSYGPEGERGSSHCGSCYSPATAFGGSALSTPASTPAGVGSAHSCSSVIAPTYGSSNSRHGSSQASGAARHHHQQKQQRRASDVGGCGVGVCAEVPFSPCSVRSSPGGGYSSLRQRFEAAAAAAAAAGSVEEGGGGAAGETMAMAMGGGGAGGCGGIGRASLSSRCSFRAALGSKRPWR</sequence>
<feature type="compositionally biased region" description="Polar residues" evidence="1">
    <location>
        <begin position="678"/>
        <end position="693"/>
    </location>
</feature>
<name>A0A835SU39_CHLIN</name>
<organism evidence="2 3">
    <name type="scientific">Chlamydomonas incerta</name>
    <dbReference type="NCBI Taxonomy" id="51695"/>
    <lineage>
        <taxon>Eukaryota</taxon>
        <taxon>Viridiplantae</taxon>
        <taxon>Chlorophyta</taxon>
        <taxon>core chlorophytes</taxon>
        <taxon>Chlorophyceae</taxon>
        <taxon>CS clade</taxon>
        <taxon>Chlamydomonadales</taxon>
        <taxon>Chlamydomonadaceae</taxon>
        <taxon>Chlamydomonas</taxon>
    </lineage>
</organism>
<comment type="caution">
    <text evidence="2">The sequence shown here is derived from an EMBL/GenBank/DDBJ whole genome shotgun (WGS) entry which is preliminary data.</text>
</comment>
<evidence type="ECO:0000256" key="1">
    <source>
        <dbReference type="SAM" id="MobiDB-lite"/>
    </source>
</evidence>
<protein>
    <submittedName>
        <fullName evidence="2">Uncharacterized protein</fullName>
    </submittedName>
</protein>
<feature type="region of interest" description="Disordered" evidence="1">
    <location>
        <begin position="535"/>
        <end position="554"/>
    </location>
</feature>
<dbReference type="OrthoDB" id="10690587at2759"/>
<feature type="region of interest" description="Disordered" evidence="1">
    <location>
        <begin position="678"/>
        <end position="709"/>
    </location>
</feature>
<accession>A0A835SU39</accession>
<gene>
    <name evidence="2" type="ORF">HXX76_008433</name>
</gene>
<feature type="region of interest" description="Disordered" evidence="1">
    <location>
        <begin position="49"/>
        <end position="208"/>
    </location>
</feature>
<dbReference type="AlphaFoldDB" id="A0A835SU39"/>
<evidence type="ECO:0000313" key="2">
    <source>
        <dbReference type="EMBL" id="KAG2433372.1"/>
    </source>
</evidence>
<feature type="compositionally biased region" description="Gly residues" evidence="1">
    <location>
        <begin position="579"/>
        <end position="593"/>
    </location>
</feature>
<feature type="compositionally biased region" description="Pro residues" evidence="1">
    <location>
        <begin position="264"/>
        <end position="274"/>
    </location>
</feature>
<feature type="compositionally biased region" description="Basic and acidic residues" evidence="1">
    <location>
        <begin position="63"/>
        <end position="76"/>
    </location>
</feature>
<keyword evidence="3" id="KW-1185">Reference proteome</keyword>
<feature type="region of interest" description="Disordered" evidence="1">
    <location>
        <begin position="264"/>
        <end position="306"/>
    </location>
</feature>
<feature type="region of interest" description="Disordered" evidence="1">
    <location>
        <begin position="568"/>
        <end position="639"/>
    </location>
</feature>
<feature type="compositionally biased region" description="Low complexity" evidence="1">
    <location>
        <begin position="49"/>
        <end position="61"/>
    </location>
</feature>
<dbReference type="Proteomes" id="UP000650467">
    <property type="component" value="Unassembled WGS sequence"/>
</dbReference>
<proteinExistence type="predicted"/>
<dbReference type="EMBL" id="JAEHOC010000019">
    <property type="protein sequence ID" value="KAG2433372.1"/>
    <property type="molecule type" value="Genomic_DNA"/>
</dbReference>
<reference evidence="2" key="1">
    <citation type="journal article" date="2020" name="bioRxiv">
        <title>Comparative genomics of Chlamydomonas.</title>
        <authorList>
            <person name="Craig R.J."/>
            <person name="Hasan A.R."/>
            <person name="Ness R.W."/>
            <person name="Keightley P.D."/>
        </authorList>
    </citation>
    <scope>NUCLEOTIDE SEQUENCE</scope>
    <source>
        <strain evidence="2">SAG 7.73</strain>
    </source>
</reference>
<feature type="compositionally biased region" description="Basic residues" evidence="1">
    <location>
        <begin position="696"/>
        <end position="706"/>
    </location>
</feature>
<feature type="compositionally biased region" description="Polar residues" evidence="1">
    <location>
        <begin position="134"/>
        <end position="149"/>
    </location>
</feature>
<feature type="compositionally biased region" description="Low complexity" evidence="1">
    <location>
        <begin position="79"/>
        <end position="120"/>
    </location>
</feature>
<feature type="compositionally biased region" description="Pro residues" evidence="1">
    <location>
        <begin position="185"/>
        <end position="206"/>
    </location>
</feature>
<evidence type="ECO:0000313" key="3">
    <source>
        <dbReference type="Proteomes" id="UP000650467"/>
    </source>
</evidence>